<feature type="domain" description="HTH araC/xylS-type" evidence="4">
    <location>
        <begin position="184"/>
        <end position="282"/>
    </location>
</feature>
<dbReference type="GO" id="GO:0032259">
    <property type="term" value="P:methylation"/>
    <property type="evidence" value="ECO:0007669"/>
    <property type="project" value="UniProtKB-KW"/>
</dbReference>
<dbReference type="InterPro" id="IPR018060">
    <property type="entry name" value="HTH_AraC"/>
</dbReference>
<dbReference type="PROSITE" id="PS00041">
    <property type="entry name" value="HTH_ARAC_FAMILY_1"/>
    <property type="match status" value="1"/>
</dbReference>
<dbReference type="GO" id="GO:0008168">
    <property type="term" value="F:methyltransferase activity"/>
    <property type="evidence" value="ECO:0007669"/>
    <property type="project" value="UniProtKB-KW"/>
</dbReference>
<evidence type="ECO:0000256" key="1">
    <source>
        <dbReference type="ARBA" id="ARBA00023015"/>
    </source>
</evidence>
<evidence type="ECO:0000256" key="2">
    <source>
        <dbReference type="ARBA" id="ARBA00023125"/>
    </source>
</evidence>
<evidence type="ECO:0000313" key="5">
    <source>
        <dbReference type="EMBL" id="CUN81682.1"/>
    </source>
</evidence>
<dbReference type="PANTHER" id="PTHR43280">
    <property type="entry name" value="ARAC-FAMILY TRANSCRIPTIONAL REGULATOR"/>
    <property type="match status" value="1"/>
</dbReference>
<dbReference type="OrthoDB" id="182534at2"/>
<dbReference type="InterPro" id="IPR014710">
    <property type="entry name" value="RmlC-like_jellyroll"/>
</dbReference>
<dbReference type="AlphaFoldDB" id="A0A173ZZ11"/>
<evidence type="ECO:0000256" key="3">
    <source>
        <dbReference type="ARBA" id="ARBA00023163"/>
    </source>
</evidence>
<dbReference type="InterPro" id="IPR009057">
    <property type="entry name" value="Homeodomain-like_sf"/>
</dbReference>
<keyword evidence="3" id="KW-0804">Transcription</keyword>
<dbReference type="Gene3D" id="1.10.10.60">
    <property type="entry name" value="Homeodomain-like"/>
    <property type="match status" value="2"/>
</dbReference>
<keyword evidence="2" id="KW-0238">DNA-binding</keyword>
<dbReference type="Pfam" id="PF02311">
    <property type="entry name" value="AraC_binding"/>
    <property type="match status" value="1"/>
</dbReference>
<keyword evidence="5" id="KW-0489">Methyltransferase</keyword>
<dbReference type="GO" id="GO:0043565">
    <property type="term" value="F:sequence-specific DNA binding"/>
    <property type="evidence" value="ECO:0007669"/>
    <property type="project" value="InterPro"/>
</dbReference>
<dbReference type="RefSeq" id="WP_051652135.1">
    <property type="nucleotide sequence ID" value="NZ_CABIWZ010000009.1"/>
</dbReference>
<dbReference type="GeneID" id="83709939"/>
<dbReference type="STRING" id="187979.ERS852385_01432"/>
<sequence>MGVVYYKQNKNILEPHLSWEGMRLVYVSFNDSKETLTPTAVHCHENNLELQYICGGRGNIRIGRRLYEVQKGDILVYNQGKFHDESADPQEGLWFYNCGVTGISLPGQSEGVLIERGISPRLHAGELSEEIESLFRLLYIEVDRNLPKNDEITQAVLRALVEIILYQLPREKQPPSKEKERLLIDCKDYIDCHFTEELTVEKLAERSHMSVSGFAHQFKKIFGFPPIQYIIRRRIGQAQTLLITTDLSITEVSVRVGYDNISYFNNQFKRFAGMSPQSYRKYKVGERQFKNLNKLVPHLNS</sequence>
<organism evidence="5 6">
    <name type="scientific">Mitsuokella jalaludinii</name>
    <dbReference type="NCBI Taxonomy" id="187979"/>
    <lineage>
        <taxon>Bacteria</taxon>
        <taxon>Bacillati</taxon>
        <taxon>Bacillota</taxon>
        <taxon>Negativicutes</taxon>
        <taxon>Selenomonadales</taxon>
        <taxon>Selenomonadaceae</taxon>
        <taxon>Mitsuokella</taxon>
    </lineage>
</organism>
<dbReference type="SMART" id="SM00342">
    <property type="entry name" value="HTH_ARAC"/>
    <property type="match status" value="1"/>
</dbReference>
<dbReference type="Gene3D" id="2.60.120.10">
    <property type="entry name" value="Jelly Rolls"/>
    <property type="match status" value="1"/>
</dbReference>
<accession>A0A173ZZ11</accession>
<dbReference type="SUPFAM" id="SSF46689">
    <property type="entry name" value="Homeodomain-like"/>
    <property type="match status" value="2"/>
</dbReference>
<evidence type="ECO:0000259" key="4">
    <source>
        <dbReference type="PROSITE" id="PS01124"/>
    </source>
</evidence>
<dbReference type="InterPro" id="IPR003313">
    <property type="entry name" value="AraC-bd"/>
</dbReference>
<evidence type="ECO:0000313" key="6">
    <source>
        <dbReference type="Proteomes" id="UP000095546"/>
    </source>
</evidence>
<dbReference type="GO" id="GO:0003700">
    <property type="term" value="F:DNA-binding transcription factor activity"/>
    <property type="evidence" value="ECO:0007669"/>
    <property type="project" value="InterPro"/>
</dbReference>
<dbReference type="PANTHER" id="PTHR43280:SF28">
    <property type="entry name" value="HTH-TYPE TRANSCRIPTIONAL ACTIVATOR RHAS"/>
    <property type="match status" value="1"/>
</dbReference>
<name>A0A173ZZ11_9FIRM</name>
<protein>
    <submittedName>
        <fullName evidence="5">Methylphosphotriester-DNA--protein-cysteine S-methyltransferase</fullName>
        <ecNumber evidence="5">2.1.1.-</ecNumber>
    </submittedName>
</protein>
<keyword evidence="1" id="KW-0805">Transcription regulation</keyword>
<dbReference type="Pfam" id="PF12833">
    <property type="entry name" value="HTH_18"/>
    <property type="match status" value="1"/>
</dbReference>
<dbReference type="PRINTS" id="PR00032">
    <property type="entry name" value="HTHARAC"/>
</dbReference>
<dbReference type="InterPro" id="IPR018062">
    <property type="entry name" value="HTH_AraC-typ_CS"/>
</dbReference>
<dbReference type="SUPFAM" id="SSF51215">
    <property type="entry name" value="Regulatory protein AraC"/>
    <property type="match status" value="1"/>
</dbReference>
<dbReference type="InterPro" id="IPR037923">
    <property type="entry name" value="HTH-like"/>
</dbReference>
<dbReference type="PROSITE" id="PS01124">
    <property type="entry name" value="HTH_ARAC_FAMILY_2"/>
    <property type="match status" value="1"/>
</dbReference>
<gene>
    <name evidence="5" type="primary">adaA_2</name>
    <name evidence="5" type="ORF">ERS852385_01432</name>
</gene>
<proteinExistence type="predicted"/>
<keyword evidence="6" id="KW-1185">Reference proteome</keyword>
<keyword evidence="5" id="KW-0808">Transferase</keyword>
<dbReference type="EC" id="2.1.1.-" evidence="5"/>
<dbReference type="InterPro" id="IPR020449">
    <property type="entry name" value="Tscrpt_reg_AraC-type_HTH"/>
</dbReference>
<dbReference type="eggNOG" id="COG2207">
    <property type="taxonomic scope" value="Bacteria"/>
</dbReference>
<dbReference type="Proteomes" id="UP000095546">
    <property type="component" value="Unassembled WGS sequence"/>
</dbReference>
<reference evidence="5 6" key="1">
    <citation type="submission" date="2015-09" db="EMBL/GenBank/DDBJ databases">
        <authorList>
            <consortium name="Pathogen Informatics"/>
        </authorList>
    </citation>
    <scope>NUCLEOTIDE SEQUENCE [LARGE SCALE GENOMIC DNA]</scope>
    <source>
        <strain evidence="5 6">2789STDY5608828</strain>
    </source>
</reference>
<dbReference type="EMBL" id="CYYU01000009">
    <property type="protein sequence ID" value="CUN81682.1"/>
    <property type="molecule type" value="Genomic_DNA"/>
</dbReference>